<accession>A0ABX1BFC5</accession>
<keyword evidence="7" id="KW-1185">Reference proteome</keyword>
<keyword evidence="3" id="KW-0597">Phosphoprotein</keyword>
<dbReference type="InterPro" id="IPR020845">
    <property type="entry name" value="AMP-binding_CS"/>
</dbReference>
<dbReference type="SMART" id="SM00823">
    <property type="entry name" value="PKS_PP"/>
    <property type="match status" value="1"/>
</dbReference>
<dbReference type="InterPro" id="IPR009081">
    <property type="entry name" value="PP-bd_ACP"/>
</dbReference>
<dbReference type="Pfam" id="PF00550">
    <property type="entry name" value="PP-binding"/>
    <property type="match status" value="2"/>
</dbReference>
<evidence type="ECO:0000256" key="4">
    <source>
        <dbReference type="SAM" id="MobiDB-lite"/>
    </source>
</evidence>
<dbReference type="InterPro" id="IPR001242">
    <property type="entry name" value="Condensation_dom"/>
</dbReference>
<dbReference type="PANTHER" id="PTHR45527">
    <property type="entry name" value="NONRIBOSOMAL PEPTIDE SYNTHETASE"/>
    <property type="match status" value="1"/>
</dbReference>
<dbReference type="Proteomes" id="UP000696294">
    <property type="component" value="Unassembled WGS sequence"/>
</dbReference>
<sequence>MSAADRFLGDLVWRRAAATPDAVAVVDGTTTFTYAQVTRRAARLAHRLRSRGIGRGDIAGIDLPRGAGFIVAVLAAWRCGAAYLPLDPDHPHERREGILADAAPSVVVTPGLLAEAGDGPEAEQTPVSGGDAAYVIYTSGSTGRPKGVVVTHEGIANRVTWTARTHDLGPDDRLLHKTSVTFDAAGWEMVGPLVTGGTVVVAPPGAERDPGEIVRLARRHRVTVLQVVPSLLRRLVREPGWAGLPALRLLFSAGEPLHADLTRRARLPGLRIWNTYGPTECAIDVTAHPVDPDQEEGPIPIGRPITGMRVLVLDSSGHLAPFGVPGELHVGGPGVARGYLGRPALTADRFVPDPYGPPGSRLYRTGDLVRWEDDGALQYLGRLDDQIKVNGVRIEPAEIEAVLERHPAVTAAVVTAANGALVAHVTTATPATPAALRVFALGSLPGTHVPTRFVMADELPLLPSGKVDRARLTTPPDGGRAEFRPLGTPEEHKVAAAWAELLDVPRIGADDDFFQLGGSSLLLTRLAGLLGVPLPDLYAVSTVAGQAALVAGHDDDTEPVRPAPRGPDLPLSYGQRRLWLLDRIQPGSPEWVAPLFVRPPAGVTVADVASGLRELARRHEPLRTRYTVRDGEPRQVVDDHVEIELDVAEGELPQLFAAHLARGFDLENGPVWRALLATSGGERVLLVTLHHIACDGWSSVLLDTELRALWAGEELPPVPLQYADYAAWQRRTLTEDRLAPSLEYWRAHLAGVPALDVPADRPRPAHRDHRGAMVTFEVPATLAAALAEQGRRQGTTLFVVLLAAWAALLSRHSGQRDFAIGTPVTGRERPELDGVVGFFLNALALRMDLTGNPTFEELVRRAGEVCRAGFAHQRVPFDRLVEELQPGRDLSRTPLYQATFDLHEVGHTDTELHPDDVGALGEAWRIAKTDLSLLAQRRPDGSVPASIEYSTALFDQETARALATRLVRLLSQVAADPGLHLSAIELREPHERDRPLNEPHKRDRPTPEPHERDRPLIELREPYERDRPAAEPEPVTRCVHQVFEAQAARTPGAVAVEWGEHTLTYAELDARADRLARHLAARGAGPGELVGVCLERGPDLVPALLAVLKTGAGFLPLDPGQPAGRIAFIVSDAGARTVVTTSDLADGLPGDLVLLDSLETGDEPGPDPAVRPEDPAYVIYTSGSTGRPKGVVVTHANVLRLFTATERHYGFGPHDVWTLFHSYAFDFSVWEMWGALLHGGRLVVVPRELVRDPGRFLDLLVARKVTVLNQTPSAFRQLVAYAAEGDPRIDRLSLRAVIFGGEKLELGELRPWIRRLGTTRPRLINMYGITETTVHTTFHEIGPDDTGSPIGHPLADLRVHLLDEYGAAAPPGVPGELYVGGPGVARGYLGRPALTAARFVPDPYGPPGSRLYRSGDLAKRGRDGGLEFLGRADDQVKIRGYRIELGEIQSALLDQPSVRDAVVVLRADTLLGYVEPAGDELDPGELKQALAGRLPEYMVPSAIVPVERIPLTANGKLDRAALPEPGRDEVGAAAFVAPRTVVEACLAEVWQDVLAIDKVGAQDDFFQLGGNSILVLRMIARVHEETGIEVGAREVFGNPSLARLSAVVEAKLRAEISASENVGTGT</sequence>
<comment type="caution">
    <text evidence="6">The sequence shown here is derived from an EMBL/GenBank/DDBJ whole genome shotgun (WGS) entry which is preliminary data.</text>
</comment>
<dbReference type="SUPFAM" id="SSF47336">
    <property type="entry name" value="ACP-like"/>
    <property type="match status" value="2"/>
</dbReference>
<dbReference type="SUPFAM" id="SSF52777">
    <property type="entry name" value="CoA-dependent acyltransferases"/>
    <property type="match status" value="2"/>
</dbReference>
<dbReference type="PRINTS" id="PR00154">
    <property type="entry name" value="AMPBINDING"/>
</dbReference>
<dbReference type="Gene3D" id="3.30.559.30">
    <property type="entry name" value="Nonribosomal peptide synthetase, condensation domain"/>
    <property type="match status" value="1"/>
</dbReference>
<dbReference type="Gene3D" id="1.10.1200.10">
    <property type="entry name" value="ACP-like"/>
    <property type="match status" value="2"/>
</dbReference>
<dbReference type="InterPro" id="IPR025110">
    <property type="entry name" value="AMP-bd_C"/>
</dbReference>
<dbReference type="EMBL" id="JAATEP010000048">
    <property type="protein sequence ID" value="NJP96371.1"/>
    <property type="molecule type" value="Genomic_DNA"/>
</dbReference>
<reference evidence="6 7" key="1">
    <citation type="submission" date="2020-03" db="EMBL/GenBank/DDBJ databases">
        <title>WGS of actinomycetes isolated from Thailand.</title>
        <authorList>
            <person name="Thawai C."/>
        </authorList>
    </citation>
    <scope>NUCLEOTIDE SEQUENCE [LARGE SCALE GENOMIC DNA]</scope>
    <source>
        <strain evidence="6 7">FMUSA5-5</strain>
    </source>
</reference>
<dbReference type="InterPro" id="IPR000873">
    <property type="entry name" value="AMP-dep_synth/lig_dom"/>
</dbReference>
<dbReference type="Pfam" id="PF00668">
    <property type="entry name" value="Condensation"/>
    <property type="match status" value="1"/>
</dbReference>
<dbReference type="Gene3D" id="3.40.50.12780">
    <property type="entry name" value="N-terminal domain of ligase-like"/>
    <property type="match status" value="2"/>
</dbReference>
<dbReference type="InterPro" id="IPR042099">
    <property type="entry name" value="ANL_N_sf"/>
</dbReference>
<evidence type="ECO:0000256" key="1">
    <source>
        <dbReference type="ARBA" id="ARBA00001957"/>
    </source>
</evidence>
<proteinExistence type="predicted"/>
<dbReference type="PANTHER" id="PTHR45527:SF1">
    <property type="entry name" value="FATTY ACID SYNTHASE"/>
    <property type="match status" value="1"/>
</dbReference>
<dbReference type="InterPro" id="IPR010071">
    <property type="entry name" value="AA_adenyl_dom"/>
</dbReference>
<evidence type="ECO:0000313" key="6">
    <source>
        <dbReference type="EMBL" id="NJP96371.1"/>
    </source>
</evidence>
<dbReference type="Gene3D" id="3.30.300.30">
    <property type="match status" value="2"/>
</dbReference>
<keyword evidence="2" id="KW-0596">Phosphopantetheine</keyword>
<feature type="domain" description="Carrier" evidence="5">
    <location>
        <begin position="1537"/>
        <end position="1612"/>
    </location>
</feature>
<dbReference type="Pfam" id="PF00501">
    <property type="entry name" value="AMP-binding"/>
    <property type="match status" value="2"/>
</dbReference>
<dbReference type="PROSITE" id="PS50075">
    <property type="entry name" value="CARRIER"/>
    <property type="match status" value="1"/>
</dbReference>
<dbReference type="CDD" id="cd17643">
    <property type="entry name" value="A_NRPS_Cytc1-like"/>
    <property type="match status" value="1"/>
</dbReference>
<dbReference type="InterPro" id="IPR036736">
    <property type="entry name" value="ACP-like_sf"/>
</dbReference>
<dbReference type="NCBIfam" id="TIGR01733">
    <property type="entry name" value="AA-adenyl-dom"/>
    <property type="match status" value="2"/>
</dbReference>
<dbReference type="PROSITE" id="PS00012">
    <property type="entry name" value="PHOSPHOPANTETHEINE"/>
    <property type="match status" value="2"/>
</dbReference>
<evidence type="ECO:0000256" key="2">
    <source>
        <dbReference type="ARBA" id="ARBA00022450"/>
    </source>
</evidence>
<evidence type="ECO:0000256" key="3">
    <source>
        <dbReference type="ARBA" id="ARBA00022553"/>
    </source>
</evidence>
<gene>
    <name evidence="6" type="ORF">HCN51_44250</name>
</gene>
<dbReference type="InterPro" id="IPR023213">
    <property type="entry name" value="CAT-like_dom_sf"/>
</dbReference>
<dbReference type="SUPFAM" id="SSF56801">
    <property type="entry name" value="Acetyl-CoA synthetase-like"/>
    <property type="match status" value="2"/>
</dbReference>
<feature type="compositionally biased region" description="Basic and acidic residues" evidence="4">
    <location>
        <begin position="985"/>
        <end position="1030"/>
    </location>
</feature>
<dbReference type="PROSITE" id="PS00455">
    <property type="entry name" value="AMP_BINDING"/>
    <property type="match status" value="2"/>
</dbReference>
<dbReference type="InterPro" id="IPR020459">
    <property type="entry name" value="AMP-binding"/>
</dbReference>
<evidence type="ECO:0000259" key="5">
    <source>
        <dbReference type="PROSITE" id="PS50075"/>
    </source>
</evidence>
<dbReference type="RefSeq" id="WP_168017968.1">
    <property type="nucleotide sequence ID" value="NZ_JAATEP010000048.1"/>
</dbReference>
<name>A0ABX1BFC5_9ACTN</name>
<dbReference type="CDD" id="cd19531">
    <property type="entry name" value="LCL_NRPS-like"/>
    <property type="match status" value="1"/>
</dbReference>
<dbReference type="InterPro" id="IPR006162">
    <property type="entry name" value="Ppantetheine_attach_site"/>
</dbReference>
<feature type="region of interest" description="Disordered" evidence="4">
    <location>
        <begin position="984"/>
        <end position="1033"/>
    </location>
</feature>
<dbReference type="Pfam" id="PF13193">
    <property type="entry name" value="AMP-binding_C"/>
    <property type="match status" value="1"/>
</dbReference>
<dbReference type="CDD" id="cd05930">
    <property type="entry name" value="A_NRPS"/>
    <property type="match status" value="1"/>
</dbReference>
<evidence type="ECO:0000313" key="7">
    <source>
        <dbReference type="Proteomes" id="UP000696294"/>
    </source>
</evidence>
<dbReference type="InterPro" id="IPR020806">
    <property type="entry name" value="PKS_PP-bd"/>
</dbReference>
<organism evidence="6 7">
    <name type="scientific">Nonomuraea composti</name>
    <dbReference type="NCBI Taxonomy" id="2720023"/>
    <lineage>
        <taxon>Bacteria</taxon>
        <taxon>Bacillati</taxon>
        <taxon>Actinomycetota</taxon>
        <taxon>Actinomycetes</taxon>
        <taxon>Streptosporangiales</taxon>
        <taxon>Streptosporangiaceae</taxon>
        <taxon>Nonomuraea</taxon>
    </lineage>
</organism>
<protein>
    <submittedName>
        <fullName evidence="6">Amino acid adenylation domain-containing protein</fullName>
    </submittedName>
</protein>
<comment type="cofactor">
    <cofactor evidence="1">
        <name>pantetheine 4'-phosphate</name>
        <dbReference type="ChEBI" id="CHEBI:47942"/>
    </cofactor>
</comment>
<dbReference type="Gene3D" id="3.30.559.10">
    <property type="entry name" value="Chloramphenicol acetyltransferase-like domain"/>
    <property type="match status" value="1"/>
</dbReference>
<dbReference type="InterPro" id="IPR045851">
    <property type="entry name" value="AMP-bd_C_sf"/>
</dbReference>